<reference evidence="1" key="2">
    <citation type="journal article" date="2023" name="Front. Microbiol.">
        <title>Ralstonia chuxiongensis sp. nov., Ralstonia mojiangensis sp. nov., and Ralstonia soli sp. nov., isolated from tobacco fields, are three novel species in the family Burkholderiaceae.</title>
        <authorList>
            <person name="Lu C.H."/>
            <person name="Zhang Y.Y."/>
            <person name="Jiang N."/>
            <person name="Chen W."/>
            <person name="Shao X."/>
            <person name="Zhao Z.M."/>
            <person name="Lu W.L."/>
            <person name="Hu X."/>
            <person name="Xi Y.X."/>
            <person name="Zou S.Y."/>
            <person name="Wei Q.J."/>
            <person name="Lin Z.L."/>
            <person name="Gong L."/>
            <person name="Gai X.T."/>
            <person name="Zhang L.Q."/>
            <person name="Li J.Y."/>
            <person name="Jin Y."/>
            <person name="Xia Z.Y."/>
        </authorList>
    </citation>
    <scope>NUCLEOTIDE SEQUENCE</scope>
    <source>
        <strain evidence="1">21MJYT02-11</strain>
    </source>
</reference>
<protein>
    <submittedName>
        <fullName evidence="1">Uncharacterized protein</fullName>
    </submittedName>
</protein>
<gene>
    <name evidence="1" type="ORF">NG900_06125</name>
</gene>
<dbReference type="Proteomes" id="UP001162811">
    <property type="component" value="Unassembled WGS sequence"/>
</dbReference>
<dbReference type="EMBL" id="JAMXHT010000002">
    <property type="protein sequence ID" value="MCO5397779.1"/>
    <property type="molecule type" value="Genomic_DNA"/>
</dbReference>
<reference evidence="1" key="1">
    <citation type="submission" date="2022-06" db="EMBL/GenBank/DDBJ databases">
        <authorList>
            <person name="Lu C.-H."/>
        </authorList>
    </citation>
    <scope>NUCLEOTIDE SEQUENCE</scope>
    <source>
        <strain evidence="1">21MJYT02-11</strain>
    </source>
</reference>
<name>A0ABT1AHH7_9RALS</name>
<dbReference type="RefSeq" id="WP_252677966.1">
    <property type="nucleotide sequence ID" value="NZ_JAMXHT010000002.1"/>
</dbReference>
<organism evidence="1 2">
    <name type="scientific">Ralstonia soli</name>
    <dbReference type="NCBI Taxonomy" id="2953896"/>
    <lineage>
        <taxon>Bacteria</taxon>
        <taxon>Pseudomonadati</taxon>
        <taxon>Pseudomonadota</taxon>
        <taxon>Betaproteobacteria</taxon>
        <taxon>Burkholderiales</taxon>
        <taxon>Burkholderiaceae</taxon>
        <taxon>Ralstonia</taxon>
    </lineage>
</organism>
<accession>A0ABT1AHH7</accession>
<proteinExistence type="predicted"/>
<sequence>MLLTEYGFEEHSPGRKRSVQRFQAWRYVGISTESTCFLVDRGTDFLGTEIKMRMQLCASATELLEVLDRLGSAGHRVYWLNCTDELGQNCQLPSVVALFRYTVGGATWFAFMSQDGTTHLCGIEQPEPDDSGWVMVWAAW</sequence>
<evidence type="ECO:0000313" key="2">
    <source>
        <dbReference type="Proteomes" id="UP001162811"/>
    </source>
</evidence>
<comment type="caution">
    <text evidence="1">The sequence shown here is derived from an EMBL/GenBank/DDBJ whole genome shotgun (WGS) entry which is preliminary data.</text>
</comment>
<evidence type="ECO:0000313" key="1">
    <source>
        <dbReference type="EMBL" id="MCO5397779.1"/>
    </source>
</evidence>
<keyword evidence="2" id="KW-1185">Reference proteome</keyword>